<reference evidence="1" key="1">
    <citation type="journal article" date="2010" name="Science">
        <title>Plasticity of animal genome architecture unmasked by rapid evolution of a pelagic tunicate.</title>
        <authorList>
            <person name="Denoeud F."/>
            <person name="Henriet S."/>
            <person name="Mungpakdee S."/>
            <person name="Aury J.M."/>
            <person name="Da Silva C."/>
            <person name="Brinkmann H."/>
            <person name="Mikhaleva J."/>
            <person name="Olsen L.C."/>
            <person name="Jubin C."/>
            <person name="Canestro C."/>
            <person name="Bouquet J.M."/>
            <person name="Danks G."/>
            <person name="Poulain J."/>
            <person name="Campsteijn C."/>
            <person name="Adamski M."/>
            <person name="Cross I."/>
            <person name="Yadetie F."/>
            <person name="Muffato M."/>
            <person name="Louis A."/>
            <person name="Butcher S."/>
            <person name="Tsagkogeorga G."/>
            <person name="Konrad A."/>
            <person name="Singh S."/>
            <person name="Jensen M.F."/>
            <person name="Cong E.H."/>
            <person name="Eikeseth-Otteraa H."/>
            <person name="Noel B."/>
            <person name="Anthouard V."/>
            <person name="Porcel B.M."/>
            <person name="Kachouri-Lafond R."/>
            <person name="Nishino A."/>
            <person name="Ugolini M."/>
            <person name="Chourrout P."/>
            <person name="Nishida H."/>
            <person name="Aasland R."/>
            <person name="Huzurbazar S."/>
            <person name="Westhof E."/>
            <person name="Delsuc F."/>
            <person name="Lehrach H."/>
            <person name="Reinhardt R."/>
            <person name="Weissenbach J."/>
            <person name="Roy S.W."/>
            <person name="Artiguenave F."/>
            <person name="Postlethwait J.H."/>
            <person name="Manak J.R."/>
            <person name="Thompson E.M."/>
            <person name="Jaillon O."/>
            <person name="Du Pasquier L."/>
            <person name="Boudinot P."/>
            <person name="Liberles D.A."/>
            <person name="Volff J.N."/>
            <person name="Philippe H."/>
            <person name="Lenhard B."/>
            <person name="Roest Crollius H."/>
            <person name="Wincker P."/>
            <person name="Chourrout D."/>
        </authorList>
    </citation>
    <scope>NUCLEOTIDE SEQUENCE [LARGE SCALE GENOMIC DNA]</scope>
</reference>
<gene>
    <name evidence="1" type="ORF">GSOID_T00015125001</name>
</gene>
<name>E4X093_OIKDI</name>
<keyword evidence="2" id="KW-1185">Reference proteome</keyword>
<accession>E4X093</accession>
<sequence>MIKSKDKRPHTLNPDELRVAAVRFRDRYYNIKREHVGFGEYERRDNLKSNAYIKTFDEIFPRLQRFRRVNYFPHQMKYRKNIADALTAQICCGDNSLEHIWKSRKRMRIKTMTSFLTHAIAGFQDGRKVGLLKNETESTFNFGRHSGAAFRPTPFNQLLFLAFSKNEFESMDFMQAVARDQIKTNLLPSPSSFLLAGHVSLQQQNMEKLDGPAGFLFSQANNTLYADCGSDYKYFILRNGNVIGESKQQKAHYQMEKGDVVVVACSNCQNFLDHEKLNRLTVRIQGPTSVAQFCSAAVSDAAVCIVSYVKQKVYATGQQKREINFICVVAVVTDTDAFNHF</sequence>
<proteinExistence type="predicted"/>
<dbReference type="AlphaFoldDB" id="E4X093"/>
<dbReference type="OrthoDB" id="10411803at2759"/>
<evidence type="ECO:0000313" key="1">
    <source>
        <dbReference type="EMBL" id="CBY23192.1"/>
    </source>
</evidence>
<organism evidence="1">
    <name type="scientific">Oikopleura dioica</name>
    <name type="common">Tunicate</name>
    <dbReference type="NCBI Taxonomy" id="34765"/>
    <lineage>
        <taxon>Eukaryota</taxon>
        <taxon>Metazoa</taxon>
        <taxon>Chordata</taxon>
        <taxon>Tunicata</taxon>
        <taxon>Appendicularia</taxon>
        <taxon>Copelata</taxon>
        <taxon>Oikopleuridae</taxon>
        <taxon>Oikopleura</taxon>
    </lineage>
</organism>
<dbReference type="InParanoid" id="E4X093"/>
<evidence type="ECO:0000313" key="2">
    <source>
        <dbReference type="Proteomes" id="UP000001307"/>
    </source>
</evidence>
<dbReference type="Proteomes" id="UP000001307">
    <property type="component" value="Unassembled WGS sequence"/>
</dbReference>
<dbReference type="EMBL" id="FN653020">
    <property type="protein sequence ID" value="CBY23192.1"/>
    <property type="molecule type" value="Genomic_DNA"/>
</dbReference>
<protein>
    <submittedName>
        <fullName evidence="1">Uncharacterized protein</fullName>
    </submittedName>
</protein>